<dbReference type="GO" id="GO:0034727">
    <property type="term" value="P:piecemeal microautophagy of the nucleus"/>
    <property type="evidence" value="ECO:0007669"/>
    <property type="project" value="TreeGrafter"/>
</dbReference>
<dbReference type="Proteomes" id="UP001218218">
    <property type="component" value="Unassembled WGS sequence"/>
</dbReference>
<feature type="region of interest" description="Disordered" evidence="5">
    <location>
        <begin position="251"/>
        <end position="284"/>
    </location>
</feature>
<gene>
    <name evidence="7" type="ORF">DFH08DRAFT_851036</name>
</gene>
<comment type="caution">
    <text evidence="7">The sequence shown here is derived from an EMBL/GenBank/DDBJ whole genome shotgun (WGS) entry which is preliminary data.</text>
</comment>
<keyword evidence="2" id="KW-0813">Transport</keyword>
<dbReference type="Gene3D" id="3.30.70.3490">
    <property type="match status" value="1"/>
</dbReference>
<dbReference type="GO" id="GO:0005829">
    <property type="term" value="C:cytosol"/>
    <property type="evidence" value="ECO:0007669"/>
    <property type="project" value="TreeGrafter"/>
</dbReference>
<sequence length="728" mass="81365">MSAPANTVVGTSLAFGLPIASAVLREGWVLKKRRKKMQGFARRYFTLYQSGILTYAFDRDQPVRDQVSLHHSAISTAPGRKDIHIDSNTTFHIKCLSTEDFDLWMAAFRRFIAGPESRKSLSMRQFTRQGSLTVNKSGAILEDMTTTIAELEDAVLALSGKRASKPKIEKEKSKADKDKHGPVFGLFKRSSHHSSMHDAEHSPTEEKSPTQRVHDALDTLKTQHAVLSKSIQTLAPLLDVGQTMRNSPLPITAEEEESNTTPVTSSPSTSFFTPAHSRKRTSIVTTTTTRSDSVNEWFDADSDGAEEFVLDIPPAQLDSESRQPSKIASNDSRSSLGYSSANTDIVGEPTRASSESTVDNEVQVVRRAHLPAAPVGDEGSLFTILKKNVGKDLSTIQFPITFNEPLTLLQRAAEEVEYYELLNLAAAATDPVDRLSYVAAFAVSGYAHTRHRSGRKGFNPMLGETFEDVRMKFIAEKVRHNPLEMAYHAEGPNWELNATSAGKTKFWGKSLEVIPLGTTYLTIGDDTFEWKKPSSFMRNLMVGQKYFSHEGKMTIENTHTHARCTVDFKPSGLWGTSPNMVSGAVYSPSGKVLTQLEGKWDDQLSQTLDASHFKILWRVAPWPKDTHEYYGFTSFGITLNEMTSDIDGKLPPTDSRLRPDVRALEDGQLDIAEQEKTRVEEAQRERRREGQDTKPRWFKQVGDEWQYTGGYWEARAQGWKDSGTQALW</sequence>
<keyword evidence="4" id="KW-0446">Lipid-binding</keyword>
<dbReference type="CDD" id="cd13289">
    <property type="entry name" value="PH_Osh3p_yeast"/>
    <property type="match status" value="1"/>
</dbReference>
<evidence type="ECO:0000256" key="3">
    <source>
        <dbReference type="ARBA" id="ARBA00023055"/>
    </source>
</evidence>
<dbReference type="GO" id="GO:0006897">
    <property type="term" value="P:endocytosis"/>
    <property type="evidence" value="ECO:0007669"/>
    <property type="project" value="TreeGrafter"/>
</dbReference>
<organism evidence="7 8">
    <name type="scientific">Mycena albidolilacea</name>
    <dbReference type="NCBI Taxonomy" id="1033008"/>
    <lineage>
        <taxon>Eukaryota</taxon>
        <taxon>Fungi</taxon>
        <taxon>Dikarya</taxon>
        <taxon>Basidiomycota</taxon>
        <taxon>Agaricomycotina</taxon>
        <taxon>Agaricomycetes</taxon>
        <taxon>Agaricomycetidae</taxon>
        <taxon>Agaricales</taxon>
        <taxon>Marasmiineae</taxon>
        <taxon>Mycenaceae</taxon>
        <taxon>Mycena</taxon>
    </lineage>
</organism>
<dbReference type="PANTHER" id="PTHR10972">
    <property type="entry name" value="OXYSTEROL-BINDING PROTEIN-RELATED"/>
    <property type="match status" value="1"/>
</dbReference>
<dbReference type="GO" id="GO:0120009">
    <property type="term" value="P:intermembrane lipid transfer"/>
    <property type="evidence" value="ECO:0007669"/>
    <property type="project" value="UniProtKB-ARBA"/>
</dbReference>
<proteinExistence type="inferred from homology"/>
<dbReference type="SMART" id="SM00233">
    <property type="entry name" value="PH"/>
    <property type="match status" value="1"/>
</dbReference>
<dbReference type="InterPro" id="IPR001849">
    <property type="entry name" value="PH_domain"/>
</dbReference>
<feature type="region of interest" description="Disordered" evidence="5">
    <location>
        <begin position="315"/>
        <end position="359"/>
    </location>
</feature>
<feature type="compositionally biased region" description="Polar residues" evidence="5">
    <location>
        <begin position="322"/>
        <end position="343"/>
    </location>
</feature>
<dbReference type="AlphaFoldDB" id="A0AAD7EXB6"/>
<dbReference type="InterPro" id="IPR011993">
    <property type="entry name" value="PH-like_dom_sf"/>
</dbReference>
<evidence type="ECO:0000313" key="7">
    <source>
        <dbReference type="EMBL" id="KAJ7357105.1"/>
    </source>
</evidence>
<dbReference type="Gene3D" id="2.40.160.120">
    <property type="match status" value="1"/>
</dbReference>
<feature type="domain" description="PH" evidence="6">
    <location>
        <begin position="22"/>
        <end position="113"/>
    </location>
</feature>
<dbReference type="GO" id="GO:0032541">
    <property type="term" value="C:cortical endoplasmic reticulum"/>
    <property type="evidence" value="ECO:0007669"/>
    <property type="project" value="TreeGrafter"/>
</dbReference>
<dbReference type="GO" id="GO:0035621">
    <property type="term" value="P:ER to Golgi ceramide transport"/>
    <property type="evidence" value="ECO:0007669"/>
    <property type="project" value="TreeGrafter"/>
</dbReference>
<feature type="region of interest" description="Disordered" evidence="5">
    <location>
        <begin position="676"/>
        <end position="695"/>
    </location>
</feature>
<dbReference type="GO" id="GO:0005886">
    <property type="term" value="C:plasma membrane"/>
    <property type="evidence" value="ECO:0007669"/>
    <property type="project" value="TreeGrafter"/>
</dbReference>
<dbReference type="InterPro" id="IPR041680">
    <property type="entry name" value="PH_8"/>
</dbReference>
<evidence type="ECO:0000256" key="1">
    <source>
        <dbReference type="ARBA" id="ARBA00008842"/>
    </source>
</evidence>
<keyword evidence="3" id="KW-0445">Lipid transport</keyword>
<dbReference type="PANTHER" id="PTHR10972:SF203">
    <property type="entry name" value="OXYSTEROL-BINDING PROTEIN HOMOLOG 3"/>
    <property type="match status" value="1"/>
</dbReference>
<feature type="compositionally biased region" description="Low complexity" evidence="5">
    <location>
        <begin position="259"/>
        <end position="274"/>
    </location>
</feature>
<dbReference type="GO" id="GO:0006887">
    <property type="term" value="P:exocytosis"/>
    <property type="evidence" value="ECO:0007669"/>
    <property type="project" value="TreeGrafter"/>
</dbReference>
<evidence type="ECO:0000256" key="2">
    <source>
        <dbReference type="ARBA" id="ARBA00022448"/>
    </source>
</evidence>
<dbReference type="PROSITE" id="PS50003">
    <property type="entry name" value="PH_DOMAIN"/>
    <property type="match status" value="1"/>
</dbReference>
<keyword evidence="8" id="KW-1185">Reference proteome</keyword>
<dbReference type="SUPFAM" id="SSF50729">
    <property type="entry name" value="PH domain-like"/>
    <property type="match status" value="1"/>
</dbReference>
<dbReference type="SUPFAM" id="SSF144000">
    <property type="entry name" value="Oxysterol-binding protein-like"/>
    <property type="match status" value="1"/>
</dbReference>
<comment type="similarity">
    <text evidence="1">Belongs to the OSBP family.</text>
</comment>
<dbReference type="Pfam" id="PF01237">
    <property type="entry name" value="Oxysterol_BP"/>
    <property type="match status" value="1"/>
</dbReference>
<dbReference type="FunFam" id="2.40.160.120:FF:000001">
    <property type="entry name" value="Oxysterol-binding protein"/>
    <property type="match status" value="1"/>
</dbReference>
<dbReference type="GO" id="GO:0097038">
    <property type="term" value="C:perinuclear endoplasmic reticulum"/>
    <property type="evidence" value="ECO:0007669"/>
    <property type="project" value="TreeGrafter"/>
</dbReference>
<dbReference type="EMBL" id="JARIHO010000008">
    <property type="protein sequence ID" value="KAJ7357105.1"/>
    <property type="molecule type" value="Genomic_DNA"/>
</dbReference>
<feature type="compositionally biased region" description="Basic and acidic residues" evidence="5">
    <location>
        <begin position="166"/>
        <end position="181"/>
    </location>
</feature>
<dbReference type="InterPro" id="IPR037239">
    <property type="entry name" value="OSBP_sf"/>
</dbReference>
<evidence type="ECO:0000256" key="4">
    <source>
        <dbReference type="ARBA" id="ARBA00023121"/>
    </source>
</evidence>
<evidence type="ECO:0000313" key="8">
    <source>
        <dbReference type="Proteomes" id="UP001218218"/>
    </source>
</evidence>
<reference evidence="7" key="1">
    <citation type="submission" date="2023-03" db="EMBL/GenBank/DDBJ databases">
        <title>Massive genome expansion in bonnet fungi (Mycena s.s.) driven by repeated elements and novel gene families across ecological guilds.</title>
        <authorList>
            <consortium name="Lawrence Berkeley National Laboratory"/>
            <person name="Harder C.B."/>
            <person name="Miyauchi S."/>
            <person name="Viragh M."/>
            <person name="Kuo A."/>
            <person name="Thoen E."/>
            <person name="Andreopoulos B."/>
            <person name="Lu D."/>
            <person name="Skrede I."/>
            <person name="Drula E."/>
            <person name="Henrissat B."/>
            <person name="Morin E."/>
            <person name="Kohler A."/>
            <person name="Barry K."/>
            <person name="LaButti K."/>
            <person name="Morin E."/>
            <person name="Salamov A."/>
            <person name="Lipzen A."/>
            <person name="Mereny Z."/>
            <person name="Hegedus B."/>
            <person name="Baldrian P."/>
            <person name="Stursova M."/>
            <person name="Weitz H."/>
            <person name="Taylor A."/>
            <person name="Grigoriev I.V."/>
            <person name="Nagy L.G."/>
            <person name="Martin F."/>
            <person name="Kauserud H."/>
        </authorList>
    </citation>
    <scope>NUCLEOTIDE SEQUENCE</scope>
    <source>
        <strain evidence="7">CBHHK002</strain>
    </source>
</reference>
<accession>A0AAD7EXB6</accession>
<feature type="compositionally biased region" description="Basic and acidic residues" evidence="5">
    <location>
        <begin position="195"/>
        <end position="212"/>
    </location>
</feature>
<dbReference type="GO" id="GO:0032934">
    <property type="term" value="F:sterol binding"/>
    <property type="evidence" value="ECO:0007669"/>
    <property type="project" value="TreeGrafter"/>
</dbReference>
<name>A0AAD7EXB6_9AGAR</name>
<dbReference type="Pfam" id="PF15409">
    <property type="entry name" value="PH_8"/>
    <property type="match status" value="1"/>
</dbReference>
<dbReference type="InterPro" id="IPR000648">
    <property type="entry name" value="Oxysterol-bd"/>
</dbReference>
<dbReference type="Gene3D" id="2.30.29.30">
    <property type="entry name" value="Pleckstrin-homology domain (PH domain)/Phosphotyrosine-binding domain (PTB)"/>
    <property type="match status" value="1"/>
</dbReference>
<evidence type="ECO:0000256" key="5">
    <source>
        <dbReference type="SAM" id="MobiDB-lite"/>
    </source>
</evidence>
<evidence type="ECO:0000259" key="6">
    <source>
        <dbReference type="PROSITE" id="PS50003"/>
    </source>
</evidence>
<dbReference type="GO" id="GO:0030011">
    <property type="term" value="P:maintenance of cell polarity"/>
    <property type="evidence" value="ECO:0007669"/>
    <property type="project" value="TreeGrafter"/>
</dbReference>
<feature type="region of interest" description="Disordered" evidence="5">
    <location>
        <begin position="161"/>
        <end position="212"/>
    </location>
</feature>
<protein>
    <submittedName>
        <fullName evidence="7">Oxysterol binding protein</fullName>
    </submittedName>
</protein>